<comment type="subcellular location">
    <subcellularLocation>
        <location evidence="1">Membrane</location>
        <topology evidence="1">Multi-pass membrane protein</topology>
    </subcellularLocation>
</comment>
<accession>A0AAU7AW35</accession>
<evidence type="ECO:0000256" key="8">
    <source>
        <dbReference type="SAM" id="Phobius"/>
    </source>
</evidence>
<evidence type="ECO:0000256" key="3">
    <source>
        <dbReference type="ARBA" id="ARBA00022692"/>
    </source>
</evidence>
<evidence type="ECO:0000256" key="6">
    <source>
        <dbReference type="ARBA" id="ARBA00023136"/>
    </source>
</evidence>
<dbReference type="AlphaFoldDB" id="A0AAU7AW35"/>
<keyword evidence="5" id="KW-0406">Ion transport</keyword>
<gene>
    <name evidence="10" type="ORF">DSM112329_02527</name>
</gene>
<dbReference type="InterPro" id="IPR013099">
    <property type="entry name" value="K_chnl_dom"/>
</dbReference>
<keyword evidence="4 8" id="KW-1133">Transmembrane helix</keyword>
<dbReference type="SUPFAM" id="SSF81324">
    <property type="entry name" value="Voltage-gated potassium channels"/>
    <property type="match status" value="1"/>
</dbReference>
<dbReference type="PRINTS" id="PR00169">
    <property type="entry name" value="KCHANNEL"/>
</dbReference>
<evidence type="ECO:0000313" key="10">
    <source>
        <dbReference type="EMBL" id="XAY05669.1"/>
    </source>
</evidence>
<dbReference type="KEGG" id="parq:DSM112329_02527"/>
<evidence type="ECO:0000256" key="7">
    <source>
        <dbReference type="ARBA" id="ARBA00023303"/>
    </source>
</evidence>
<keyword evidence="7" id="KW-0407">Ion channel</keyword>
<evidence type="ECO:0000256" key="1">
    <source>
        <dbReference type="ARBA" id="ARBA00004141"/>
    </source>
</evidence>
<dbReference type="GO" id="GO:0005249">
    <property type="term" value="F:voltage-gated potassium channel activity"/>
    <property type="evidence" value="ECO:0007669"/>
    <property type="project" value="InterPro"/>
</dbReference>
<dbReference type="RefSeq" id="WP_354702173.1">
    <property type="nucleotide sequence ID" value="NZ_CP114014.1"/>
</dbReference>
<reference evidence="10" key="1">
    <citation type="submission" date="2022-12" db="EMBL/GenBank/DDBJ databases">
        <title>Paraconexibacter alkalitolerans sp. nov. and Baekduia alba sp. nov., isolated from soil and emended description of the genera Paraconexibacter (Chun et al., 2020) and Baekduia (An et al., 2020).</title>
        <authorList>
            <person name="Vieira S."/>
            <person name="Huber K.J."/>
            <person name="Geppert A."/>
            <person name="Wolf J."/>
            <person name="Neumann-Schaal M."/>
            <person name="Muesken M."/>
            <person name="Overmann J."/>
        </authorList>
    </citation>
    <scope>NUCLEOTIDE SEQUENCE</scope>
    <source>
        <strain evidence="10">AEG42_29</strain>
    </source>
</reference>
<keyword evidence="2" id="KW-0813">Transport</keyword>
<feature type="transmembrane region" description="Helical" evidence="8">
    <location>
        <begin position="95"/>
        <end position="117"/>
    </location>
</feature>
<dbReference type="PANTHER" id="PTHR11537:SF254">
    <property type="entry name" value="POTASSIUM VOLTAGE-GATED CHANNEL PROTEIN SHAB"/>
    <property type="match status" value="1"/>
</dbReference>
<dbReference type="Gene3D" id="1.10.287.70">
    <property type="match status" value="1"/>
</dbReference>
<dbReference type="Pfam" id="PF07885">
    <property type="entry name" value="Ion_trans_2"/>
    <property type="match status" value="1"/>
</dbReference>
<feature type="transmembrane region" description="Helical" evidence="8">
    <location>
        <begin position="63"/>
        <end position="83"/>
    </location>
</feature>
<sequence length="291" mass="31313">MSELVSERTSYHGVHYVPGMSDEQAARAARLDLPVLVAVLLTVPSLALHSADPDGALGVVSLVLNWSIWLTFLGETVLMLRLCPDDRAYVRHNKLDLVLLVVTPPFLPGVLQVLWILRLLRILDLLPVLGKVFRVNGFRYAATLAFLAVFGGGLAFAELESDQDGVNNGFDGVWWAWVTITTTGYGDLFPRTTEGRVLGMILMGIGPVLIGMIAGTATVLAERRIEAEVGVATAGIAGKVDEVEREVDEIEAQVGDVTAGVGSLRAVDEAILSALDGISKRLERLEKGTTE</sequence>
<dbReference type="GO" id="GO:0008076">
    <property type="term" value="C:voltage-gated potassium channel complex"/>
    <property type="evidence" value="ECO:0007669"/>
    <property type="project" value="InterPro"/>
</dbReference>
<protein>
    <recommendedName>
        <fullName evidence="9">Potassium channel domain-containing protein</fullName>
    </recommendedName>
</protein>
<keyword evidence="3 8" id="KW-0812">Transmembrane</keyword>
<evidence type="ECO:0000256" key="4">
    <source>
        <dbReference type="ARBA" id="ARBA00022989"/>
    </source>
</evidence>
<dbReference type="GO" id="GO:0001508">
    <property type="term" value="P:action potential"/>
    <property type="evidence" value="ECO:0007669"/>
    <property type="project" value="TreeGrafter"/>
</dbReference>
<keyword evidence="6 8" id="KW-0472">Membrane</keyword>
<dbReference type="EMBL" id="CP114014">
    <property type="protein sequence ID" value="XAY05669.1"/>
    <property type="molecule type" value="Genomic_DNA"/>
</dbReference>
<feature type="transmembrane region" description="Helical" evidence="8">
    <location>
        <begin position="33"/>
        <end position="51"/>
    </location>
</feature>
<feature type="domain" description="Potassium channel" evidence="9">
    <location>
        <begin position="147"/>
        <end position="218"/>
    </location>
</feature>
<evidence type="ECO:0000259" key="9">
    <source>
        <dbReference type="Pfam" id="PF07885"/>
    </source>
</evidence>
<feature type="transmembrane region" description="Helical" evidence="8">
    <location>
        <begin position="169"/>
        <end position="186"/>
    </location>
</feature>
<proteinExistence type="predicted"/>
<evidence type="ECO:0000256" key="5">
    <source>
        <dbReference type="ARBA" id="ARBA00023065"/>
    </source>
</evidence>
<dbReference type="PANTHER" id="PTHR11537">
    <property type="entry name" value="VOLTAGE-GATED POTASSIUM CHANNEL"/>
    <property type="match status" value="1"/>
</dbReference>
<feature type="transmembrane region" description="Helical" evidence="8">
    <location>
        <begin position="137"/>
        <end position="157"/>
    </location>
</feature>
<feature type="transmembrane region" description="Helical" evidence="8">
    <location>
        <begin position="198"/>
        <end position="221"/>
    </location>
</feature>
<name>A0AAU7AW35_9ACTN</name>
<organism evidence="10">
    <name type="scientific">Paraconexibacter sp. AEG42_29</name>
    <dbReference type="NCBI Taxonomy" id="2997339"/>
    <lineage>
        <taxon>Bacteria</taxon>
        <taxon>Bacillati</taxon>
        <taxon>Actinomycetota</taxon>
        <taxon>Thermoleophilia</taxon>
        <taxon>Solirubrobacterales</taxon>
        <taxon>Paraconexibacteraceae</taxon>
        <taxon>Paraconexibacter</taxon>
    </lineage>
</organism>
<dbReference type="InterPro" id="IPR028325">
    <property type="entry name" value="VG_K_chnl"/>
</dbReference>
<evidence type="ECO:0000256" key="2">
    <source>
        <dbReference type="ARBA" id="ARBA00022448"/>
    </source>
</evidence>